<organism evidence="2 3">
    <name type="scientific">Dovyalis caffra</name>
    <dbReference type="NCBI Taxonomy" id="77055"/>
    <lineage>
        <taxon>Eukaryota</taxon>
        <taxon>Viridiplantae</taxon>
        <taxon>Streptophyta</taxon>
        <taxon>Embryophyta</taxon>
        <taxon>Tracheophyta</taxon>
        <taxon>Spermatophyta</taxon>
        <taxon>Magnoliopsida</taxon>
        <taxon>eudicotyledons</taxon>
        <taxon>Gunneridae</taxon>
        <taxon>Pentapetalae</taxon>
        <taxon>rosids</taxon>
        <taxon>fabids</taxon>
        <taxon>Malpighiales</taxon>
        <taxon>Salicaceae</taxon>
        <taxon>Flacourtieae</taxon>
        <taxon>Dovyalis</taxon>
    </lineage>
</organism>
<dbReference type="EMBL" id="CAWUPB010000913">
    <property type="protein sequence ID" value="CAK7330533.1"/>
    <property type="molecule type" value="Genomic_DNA"/>
</dbReference>
<accession>A0AAV1R8F6</accession>
<gene>
    <name evidence="2" type="ORF">DCAF_LOCUS8006</name>
</gene>
<evidence type="ECO:0000256" key="1">
    <source>
        <dbReference type="SAM" id="MobiDB-lite"/>
    </source>
</evidence>
<evidence type="ECO:0000313" key="2">
    <source>
        <dbReference type="EMBL" id="CAK7330533.1"/>
    </source>
</evidence>
<protein>
    <submittedName>
        <fullName evidence="2">Uncharacterized protein</fullName>
    </submittedName>
</protein>
<dbReference type="AlphaFoldDB" id="A0AAV1R8F6"/>
<proteinExistence type="predicted"/>
<feature type="compositionally biased region" description="Gly residues" evidence="1">
    <location>
        <begin position="57"/>
        <end position="71"/>
    </location>
</feature>
<comment type="caution">
    <text evidence="2">The sequence shown here is derived from an EMBL/GenBank/DDBJ whole genome shotgun (WGS) entry which is preliminary data.</text>
</comment>
<feature type="compositionally biased region" description="Polar residues" evidence="1">
    <location>
        <begin position="74"/>
        <end position="87"/>
    </location>
</feature>
<name>A0AAV1R8F6_9ROSI</name>
<sequence length="111" mass="12355">MGKWINDGSLRDSVPTVDFPSYNLLGRPAKGFMEKRDSVARFRWVWWLLGSRKRRGGSGLGWDGQRGGGSGQSNTNPKQYNYGTEVSSPAPLDSDWSSSEGRRQAPPYSDK</sequence>
<feature type="region of interest" description="Disordered" evidence="1">
    <location>
        <begin position="53"/>
        <end position="111"/>
    </location>
</feature>
<keyword evidence="3" id="KW-1185">Reference proteome</keyword>
<evidence type="ECO:0000313" key="3">
    <source>
        <dbReference type="Proteomes" id="UP001314170"/>
    </source>
</evidence>
<reference evidence="2 3" key="1">
    <citation type="submission" date="2024-01" db="EMBL/GenBank/DDBJ databases">
        <authorList>
            <person name="Waweru B."/>
        </authorList>
    </citation>
    <scope>NUCLEOTIDE SEQUENCE [LARGE SCALE GENOMIC DNA]</scope>
</reference>
<dbReference type="Proteomes" id="UP001314170">
    <property type="component" value="Unassembled WGS sequence"/>
</dbReference>